<accession>A0A940MZ34</accession>
<dbReference type="RefSeq" id="WP_209369787.1">
    <property type="nucleotide sequence ID" value="NZ_JAGIZA010000001.1"/>
</dbReference>
<organism evidence="3 4">
    <name type="scientific">Roseomonas indoligenes</name>
    <dbReference type="NCBI Taxonomy" id="2820811"/>
    <lineage>
        <taxon>Bacteria</taxon>
        <taxon>Pseudomonadati</taxon>
        <taxon>Pseudomonadota</taxon>
        <taxon>Alphaproteobacteria</taxon>
        <taxon>Acetobacterales</taxon>
        <taxon>Roseomonadaceae</taxon>
        <taxon>Roseomonas</taxon>
    </lineage>
</organism>
<evidence type="ECO:0000313" key="4">
    <source>
        <dbReference type="Proteomes" id="UP000677537"/>
    </source>
</evidence>
<keyword evidence="1 3" id="KW-0378">Hydrolase</keyword>
<reference evidence="3" key="1">
    <citation type="submission" date="2021-03" db="EMBL/GenBank/DDBJ databases">
        <authorList>
            <person name="So Y."/>
        </authorList>
    </citation>
    <scope>NUCLEOTIDE SEQUENCE</scope>
    <source>
        <strain evidence="3">SG15</strain>
    </source>
</reference>
<gene>
    <name evidence="3" type="ORF">J5Y10_00835</name>
</gene>
<dbReference type="InterPro" id="IPR013094">
    <property type="entry name" value="AB_hydrolase_3"/>
</dbReference>
<dbReference type="GO" id="GO:0016787">
    <property type="term" value="F:hydrolase activity"/>
    <property type="evidence" value="ECO:0007669"/>
    <property type="project" value="UniProtKB-KW"/>
</dbReference>
<dbReference type="EMBL" id="JAGIZA010000001">
    <property type="protein sequence ID" value="MBP0491317.1"/>
    <property type="molecule type" value="Genomic_DNA"/>
</dbReference>
<dbReference type="AlphaFoldDB" id="A0A940MZ34"/>
<dbReference type="SUPFAM" id="SSF53474">
    <property type="entry name" value="alpha/beta-Hydrolases"/>
    <property type="match status" value="1"/>
</dbReference>
<feature type="domain" description="Alpha/beta hydrolase fold-3" evidence="2">
    <location>
        <begin position="16"/>
        <end position="223"/>
    </location>
</feature>
<proteinExistence type="predicted"/>
<evidence type="ECO:0000313" key="3">
    <source>
        <dbReference type="EMBL" id="MBP0491317.1"/>
    </source>
</evidence>
<sequence length="246" mass="26663">MPVRILRPLGPVKGVVLDIHGGGWAIGNARVDDGLNAGIIRACGVAVVSVEYRLAGRTPVQDVIEDCVAAARWLLGGGLPEFAALPVVTSGESAGGHLAVATLLRLKAWPELLGRVRGVVLHYGVYDLAGTKSLREAGRDTLVLPGRDLRKALCRLTPELDDGERRAPDLSPLYADLQDLPPALMFVGALDPLRDDTLELAERWRAAGEAEMHLIPESPHGFIHFSTRIATKVRARGYAWIRERLR</sequence>
<dbReference type="InterPro" id="IPR050300">
    <property type="entry name" value="GDXG_lipolytic_enzyme"/>
</dbReference>
<evidence type="ECO:0000259" key="2">
    <source>
        <dbReference type="Pfam" id="PF07859"/>
    </source>
</evidence>
<dbReference type="Proteomes" id="UP000677537">
    <property type="component" value="Unassembled WGS sequence"/>
</dbReference>
<dbReference type="PANTHER" id="PTHR48081">
    <property type="entry name" value="AB HYDROLASE SUPERFAMILY PROTEIN C4A8.06C"/>
    <property type="match status" value="1"/>
</dbReference>
<dbReference type="InterPro" id="IPR029058">
    <property type="entry name" value="AB_hydrolase_fold"/>
</dbReference>
<name>A0A940MZ34_9PROT</name>
<keyword evidence="4" id="KW-1185">Reference proteome</keyword>
<evidence type="ECO:0000256" key="1">
    <source>
        <dbReference type="ARBA" id="ARBA00022801"/>
    </source>
</evidence>
<dbReference type="PANTHER" id="PTHR48081:SF8">
    <property type="entry name" value="ALPHA_BETA HYDROLASE FOLD-3 DOMAIN-CONTAINING PROTEIN-RELATED"/>
    <property type="match status" value="1"/>
</dbReference>
<dbReference type="Pfam" id="PF07859">
    <property type="entry name" value="Abhydrolase_3"/>
    <property type="match status" value="1"/>
</dbReference>
<dbReference type="Gene3D" id="3.40.50.1820">
    <property type="entry name" value="alpha/beta hydrolase"/>
    <property type="match status" value="1"/>
</dbReference>
<comment type="caution">
    <text evidence="3">The sequence shown here is derived from an EMBL/GenBank/DDBJ whole genome shotgun (WGS) entry which is preliminary data.</text>
</comment>
<protein>
    <submittedName>
        <fullName evidence="3">Alpha/beta hydrolase</fullName>
    </submittedName>
</protein>